<feature type="non-terminal residue" evidence="1">
    <location>
        <position position="1"/>
    </location>
</feature>
<feature type="non-terminal residue" evidence="1">
    <location>
        <position position="158"/>
    </location>
</feature>
<evidence type="ECO:0000313" key="2">
    <source>
        <dbReference type="Proteomes" id="UP000478052"/>
    </source>
</evidence>
<proteinExistence type="predicted"/>
<reference evidence="1 2" key="1">
    <citation type="submission" date="2019-08" db="EMBL/GenBank/DDBJ databases">
        <title>Whole genome of Aphis craccivora.</title>
        <authorList>
            <person name="Voronova N.V."/>
            <person name="Shulinski R.S."/>
            <person name="Bandarenka Y.V."/>
            <person name="Zhorov D.G."/>
            <person name="Warner D."/>
        </authorList>
    </citation>
    <scope>NUCLEOTIDE SEQUENCE [LARGE SCALE GENOMIC DNA]</scope>
    <source>
        <strain evidence="1">180601</strain>
        <tissue evidence="1">Whole Body</tissue>
    </source>
</reference>
<keyword evidence="2" id="KW-1185">Reference proteome</keyword>
<organism evidence="1 2">
    <name type="scientific">Aphis craccivora</name>
    <name type="common">Cowpea aphid</name>
    <dbReference type="NCBI Taxonomy" id="307492"/>
    <lineage>
        <taxon>Eukaryota</taxon>
        <taxon>Metazoa</taxon>
        <taxon>Ecdysozoa</taxon>
        <taxon>Arthropoda</taxon>
        <taxon>Hexapoda</taxon>
        <taxon>Insecta</taxon>
        <taxon>Pterygota</taxon>
        <taxon>Neoptera</taxon>
        <taxon>Paraneoptera</taxon>
        <taxon>Hemiptera</taxon>
        <taxon>Sternorrhyncha</taxon>
        <taxon>Aphidomorpha</taxon>
        <taxon>Aphidoidea</taxon>
        <taxon>Aphididae</taxon>
        <taxon>Aphidini</taxon>
        <taxon>Aphis</taxon>
        <taxon>Aphis</taxon>
    </lineage>
</organism>
<gene>
    <name evidence="1" type="ORF">FWK35_00004640</name>
</gene>
<accession>A0A6G0YW01</accession>
<dbReference type="Proteomes" id="UP000478052">
    <property type="component" value="Unassembled WGS sequence"/>
</dbReference>
<name>A0A6G0YW01_APHCR</name>
<protein>
    <submittedName>
        <fullName evidence="1">Uncharacterized protein</fullName>
    </submittedName>
</protein>
<evidence type="ECO:0000313" key="1">
    <source>
        <dbReference type="EMBL" id="KAF0762241.1"/>
    </source>
</evidence>
<dbReference type="OrthoDB" id="9995573at2759"/>
<dbReference type="EMBL" id="VUJU01002185">
    <property type="protein sequence ID" value="KAF0762241.1"/>
    <property type="molecule type" value="Genomic_DNA"/>
</dbReference>
<sequence>GPLKPKFNILTHYGRLLLKNGPIILTSVIRFEAKHKILKSIASSIPCRINLGYTLARKLQLQTVNRLLTASGLQPDLKVGAGKSVISKLELTNNVYETIPLELANESYKVSWIEYKGIYYKIGLILVIQTNLDGYLFGEIDKILVGQSRVPYFIIKPF</sequence>
<dbReference type="AlphaFoldDB" id="A0A6G0YW01"/>
<comment type="caution">
    <text evidence="1">The sequence shown here is derived from an EMBL/GenBank/DDBJ whole genome shotgun (WGS) entry which is preliminary data.</text>
</comment>